<name>A0A840IVK2_9PSEU</name>
<comment type="caution">
    <text evidence="1">The sequence shown here is derived from an EMBL/GenBank/DDBJ whole genome shotgun (WGS) entry which is preliminary data.</text>
</comment>
<keyword evidence="2" id="KW-1185">Reference proteome</keyword>
<accession>A0A840IVK2</accession>
<proteinExistence type="predicted"/>
<dbReference type="EMBL" id="JACHMG010000001">
    <property type="protein sequence ID" value="MBB4686771.1"/>
    <property type="molecule type" value="Genomic_DNA"/>
</dbReference>
<evidence type="ECO:0000313" key="2">
    <source>
        <dbReference type="Proteomes" id="UP000581769"/>
    </source>
</evidence>
<organism evidence="1 2">
    <name type="scientific">Amycolatopsis jiangsuensis</name>
    <dbReference type="NCBI Taxonomy" id="1181879"/>
    <lineage>
        <taxon>Bacteria</taxon>
        <taxon>Bacillati</taxon>
        <taxon>Actinomycetota</taxon>
        <taxon>Actinomycetes</taxon>
        <taxon>Pseudonocardiales</taxon>
        <taxon>Pseudonocardiaceae</taxon>
        <taxon>Amycolatopsis</taxon>
    </lineage>
</organism>
<dbReference type="AlphaFoldDB" id="A0A840IVK2"/>
<reference evidence="1 2" key="1">
    <citation type="submission" date="2020-08" db="EMBL/GenBank/DDBJ databases">
        <title>Sequencing the genomes of 1000 actinobacteria strains.</title>
        <authorList>
            <person name="Klenk H.-P."/>
        </authorList>
    </citation>
    <scope>NUCLEOTIDE SEQUENCE [LARGE SCALE GENOMIC DNA]</scope>
    <source>
        <strain evidence="1 2">DSM 45859</strain>
    </source>
</reference>
<protein>
    <submittedName>
        <fullName evidence="1">Uncharacterized protein</fullName>
    </submittedName>
</protein>
<dbReference type="Proteomes" id="UP000581769">
    <property type="component" value="Unassembled WGS sequence"/>
</dbReference>
<gene>
    <name evidence="1" type="ORF">BJY18_004256</name>
</gene>
<evidence type="ECO:0000313" key="1">
    <source>
        <dbReference type="EMBL" id="MBB4686771.1"/>
    </source>
</evidence>
<sequence length="53" mass="5271">MASNGLDACSASSLFRDVARIASKHAEVIGDSGASVAPAMTMSAEPSSMSEAP</sequence>